<name>A0A6J6K7X6_9ZZZZ</name>
<evidence type="ECO:0000313" key="1">
    <source>
        <dbReference type="EMBL" id="CAB4644484.1"/>
    </source>
</evidence>
<dbReference type="AlphaFoldDB" id="A0A6J6K7X6"/>
<organism evidence="1">
    <name type="scientific">freshwater metagenome</name>
    <dbReference type="NCBI Taxonomy" id="449393"/>
    <lineage>
        <taxon>unclassified sequences</taxon>
        <taxon>metagenomes</taxon>
        <taxon>ecological metagenomes</taxon>
    </lineage>
</organism>
<reference evidence="1" key="1">
    <citation type="submission" date="2020-05" db="EMBL/GenBank/DDBJ databases">
        <authorList>
            <person name="Chiriac C."/>
            <person name="Salcher M."/>
            <person name="Ghai R."/>
            <person name="Kavagutti S V."/>
        </authorList>
    </citation>
    <scope>NUCLEOTIDE SEQUENCE</scope>
</reference>
<dbReference type="Gene3D" id="3.30.70.1240">
    <property type="entry name" value="DOPA-like domains"/>
    <property type="match status" value="1"/>
</dbReference>
<dbReference type="SUPFAM" id="SSF143410">
    <property type="entry name" value="DOPA-like"/>
    <property type="match status" value="1"/>
</dbReference>
<dbReference type="PANTHER" id="PTHR36423:SF2">
    <property type="entry name" value="AFR070WP"/>
    <property type="match status" value="1"/>
</dbReference>
<dbReference type="InterPro" id="IPR014980">
    <property type="entry name" value="DOPA_dioxygen"/>
</dbReference>
<dbReference type="InterPro" id="IPR023389">
    <property type="entry name" value="DOPA-like_sf"/>
</dbReference>
<dbReference type="Pfam" id="PF08883">
    <property type="entry name" value="DOPA_dioxygen"/>
    <property type="match status" value="1"/>
</dbReference>
<dbReference type="PANTHER" id="PTHR36423">
    <property type="entry name" value="AFR070WP"/>
    <property type="match status" value="1"/>
</dbReference>
<gene>
    <name evidence="1" type="ORF">UFOPK2234_00114</name>
</gene>
<sequence length="109" mass="12571">MNYDIHTYWRNDAERKIALELKQLLTQNQVHTFSLVDIPIGPHPLPMFEAHVSAQRLPEIEALLIENKGSCSILVHEKTGDHMYDHTQGARWLGEPLELNLEFLKNFPG</sequence>
<protein>
    <submittedName>
        <fullName evidence="1">Unannotated protein</fullName>
    </submittedName>
</protein>
<dbReference type="EMBL" id="CAEZWG010000010">
    <property type="protein sequence ID" value="CAB4644484.1"/>
    <property type="molecule type" value="Genomic_DNA"/>
</dbReference>
<proteinExistence type="predicted"/>
<accession>A0A6J6K7X6</accession>